<dbReference type="RefSeq" id="WP_139261402.1">
    <property type="nucleotide sequence ID" value="NZ_FQTV01000011.1"/>
</dbReference>
<protein>
    <submittedName>
        <fullName evidence="1">Uncharacterized protein</fullName>
    </submittedName>
</protein>
<evidence type="ECO:0000313" key="2">
    <source>
        <dbReference type="Proteomes" id="UP000184509"/>
    </source>
</evidence>
<dbReference type="PROSITE" id="PS51257">
    <property type="entry name" value="PROKAR_LIPOPROTEIN"/>
    <property type="match status" value="1"/>
</dbReference>
<dbReference type="EMBL" id="FQTV01000011">
    <property type="protein sequence ID" value="SHF60237.1"/>
    <property type="molecule type" value="Genomic_DNA"/>
</dbReference>
<proteinExistence type="predicted"/>
<gene>
    <name evidence="1" type="ORF">SAMN05444405_11114</name>
</gene>
<evidence type="ECO:0000313" key="1">
    <source>
        <dbReference type="EMBL" id="SHF60237.1"/>
    </source>
</evidence>
<organism evidence="1 2">
    <name type="scientific">Bacteroides luti</name>
    <dbReference type="NCBI Taxonomy" id="1297750"/>
    <lineage>
        <taxon>Bacteria</taxon>
        <taxon>Pseudomonadati</taxon>
        <taxon>Bacteroidota</taxon>
        <taxon>Bacteroidia</taxon>
        <taxon>Bacteroidales</taxon>
        <taxon>Bacteroidaceae</taxon>
        <taxon>Bacteroides</taxon>
    </lineage>
</organism>
<reference evidence="1 2" key="1">
    <citation type="submission" date="2016-11" db="EMBL/GenBank/DDBJ databases">
        <authorList>
            <person name="Jaros S."/>
            <person name="Januszkiewicz K."/>
            <person name="Wedrychowicz H."/>
        </authorList>
    </citation>
    <scope>NUCLEOTIDE SEQUENCE [LARGE SCALE GENOMIC DNA]</scope>
    <source>
        <strain evidence="1 2">DSM 26991</strain>
    </source>
</reference>
<dbReference type="STRING" id="1297750.SAMN05444405_11114"/>
<dbReference type="AlphaFoldDB" id="A0A1M5D038"/>
<name>A0A1M5D038_9BACE</name>
<accession>A0A1M5D038</accession>
<keyword evidence="2" id="KW-1185">Reference proteome</keyword>
<sequence>MTRFIFSLLFCSVIACTLHGQNLKIKNIAISRVITKIENNVHKKDENKGPRAYFKIELENNTDTVLVLDPAHSKFMLQFRYNGLDYKRKVLSVFLSSFNEIKEIRLKPNEKYPVEFGIHIFSGTSLIKEKKNKKNCYDYSQEMLKALPTLQLQYMDPDLRIISGKIENIETEDYIYIPKKTTKH</sequence>
<dbReference type="Proteomes" id="UP000184509">
    <property type="component" value="Unassembled WGS sequence"/>
</dbReference>